<sequence length="144" mass="16375">MLRCDRILVEGHTDKVLLEKIISYRVEIEVLGGKGKVINVFKNIKSVSVPLKKGSIFFIIDGDEGGYDDIFNSLKDEISDLVKEPPYIKKCIGELCYVLIVIGDEKDNYKGCVESLLLKELLNYSNMNTEKIIENIIEYKAIKK</sequence>
<organism evidence="1 2">
    <name type="scientific">Stygiolobus caldivivus</name>
    <dbReference type="NCBI Taxonomy" id="2824673"/>
    <lineage>
        <taxon>Archaea</taxon>
        <taxon>Thermoproteota</taxon>
        <taxon>Thermoprotei</taxon>
        <taxon>Sulfolobales</taxon>
        <taxon>Sulfolobaceae</taxon>
        <taxon>Stygiolobus</taxon>
    </lineage>
</organism>
<name>A0A8D5U5B9_9CREN</name>
<gene>
    <name evidence="1" type="ORF">KN1_08700</name>
</gene>
<dbReference type="EMBL" id="AP024597">
    <property type="protein sequence ID" value="BCU69573.1"/>
    <property type="molecule type" value="Genomic_DNA"/>
</dbReference>
<keyword evidence="2" id="KW-1185">Reference proteome</keyword>
<proteinExistence type="predicted"/>
<protein>
    <submittedName>
        <fullName evidence="1">Uncharacterized protein</fullName>
    </submittedName>
</protein>
<evidence type="ECO:0000313" key="1">
    <source>
        <dbReference type="EMBL" id="BCU69573.1"/>
    </source>
</evidence>
<dbReference type="Proteomes" id="UP000825123">
    <property type="component" value="Chromosome"/>
</dbReference>
<reference evidence="1 2" key="1">
    <citation type="submission" date="2021-04" db="EMBL/GenBank/DDBJ databases">
        <title>Complete genome sequence of Stygiolobus sp. KN-1.</title>
        <authorList>
            <person name="Nakamura K."/>
            <person name="Sakai H."/>
            <person name="Kurosawa N."/>
        </authorList>
    </citation>
    <scope>NUCLEOTIDE SEQUENCE [LARGE SCALE GENOMIC DNA]</scope>
    <source>
        <strain evidence="1 2">KN-1</strain>
    </source>
</reference>
<dbReference type="AlphaFoldDB" id="A0A8D5U5B9"/>
<dbReference type="RefSeq" id="WP_221289586.1">
    <property type="nucleotide sequence ID" value="NZ_AP024597.1"/>
</dbReference>
<accession>A0A8D5U5B9</accession>
<dbReference type="KEGG" id="csty:KN1_08700"/>
<evidence type="ECO:0000313" key="2">
    <source>
        <dbReference type="Proteomes" id="UP000825123"/>
    </source>
</evidence>
<dbReference type="GeneID" id="66162624"/>